<dbReference type="GO" id="GO:0006368">
    <property type="term" value="P:transcription elongation by RNA polymerase II"/>
    <property type="evidence" value="ECO:0007669"/>
    <property type="project" value="TreeGrafter"/>
</dbReference>
<organism evidence="7 8">
    <name type="scientific">Clytia hemisphaerica</name>
    <dbReference type="NCBI Taxonomy" id="252671"/>
    <lineage>
        <taxon>Eukaryota</taxon>
        <taxon>Metazoa</taxon>
        <taxon>Cnidaria</taxon>
        <taxon>Hydrozoa</taxon>
        <taxon>Hydroidolina</taxon>
        <taxon>Leptothecata</taxon>
        <taxon>Obeliida</taxon>
        <taxon>Clytiidae</taxon>
        <taxon>Clytia</taxon>
    </lineage>
</organism>
<reference evidence="7" key="1">
    <citation type="submission" date="2021-01" db="UniProtKB">
        <authorList>
            <consortium name="EnsemblMetazoa"/>
        </authorList>
    </citation>
    <scope>IDENTIFICATION</scope>
</reference>
<dbReference type="PANTHER" id="PTHR20934">
    <property type="entry name" value="TRANSCRIPTION ELONGATION FACTOR 1 HOMOLOG"/>
    <property type="match status" value="1"/>
</dbReference>
<evidence type="ECO:0000256" key="2">
    <source>
        <dbReference type="ARBA" id="ARBA00009730"/>
    </source>
</evidence>
<sequence length="120" mass="13813">FAYVSNKNGIVTAILKSDEGGYIFSFLICCQDWRSKTMGRRRAKRKPPPRRKMVGTLESQFNCPFCNHEQSCDVKMDKVRNVGHISCRVCSEDYQTNITYLSEPVDVYSDWIDACEEANN</sequence>
<dbReference type="AlphaFoldDB" id="A0A7M5X1Q9"/>
<dbReference type="InterPro" id="IPR038567">
    <property type="entry name" value="T_Elf1_sf"/>
</dbReference>
<keyword evidence="6" id="KW-0804">Transcription</keyword>
<accession>A0A7M5X1Q9</accession>
<evidence type="ECO:0000256" key="4">
    <source>
        <dbReference type="ARBA" id="ARBA00022833"/>
    </source>
</evidence>
<evidence type="ECO:0000256" key="5">
    <source>
        <dbReference type="ARBA" id="ARBA00023242"/>
    </source>
</evidence>
<evidence type="ECO:0000256" key="3">
    <source>
        <dbReference type="ARBA" id="ARBA00014973"/>
    </source>
</evidence>
<evidence type="ECO:0000256" key="1">
    <source>
        <dbReference type="ARBA" id="ARBA00004123"/>
    </source>
</evidence>
<comment type="function">
    <text evidence="6">Transcription elongation factor implicated in the maintenance of proper chromatin structure in actively transcribed regions.</text>
</comment>
<keyword evidence="4 6" id="KW-0862">Zinc</keyword>
<dbReference type="GO" id="GO:0008270">
    <property type="term" value="F:zinc ion binding"/>
    <property type="evidence" value="ECO:0007669"/>
    <property type="project" value="UniProtKB-KW"/>
</dbReference>
<dbReference type="Proteomes" id="UP000594262">
    <property type="component" value="Unplaced"/>
</dbReference>
<dbReference type="GO" id="GO:0008023">
    <property type="term" value="C:transcription elongation factor complex"/>
    <property type="evidence" value="ECO:0007669"/>
    <property type="project" value="TreeGrafter"/>
</dbReference>
<comment type="similarity">
    <text evidence="2 6">Belongs to the ELOF1 family.</text>
</comment>
<keyword evidence="5 6" id="KW-0539">Nucleus</keyword>
<keyword evidence="6" id="KW-0479">Metal-binding</keyword>
<dbReference type="GO" id="GO:0000993">
    <property type="term" value="F:RNA polymerase II complex binding"/>
    <property type="evidence" value="ECO:0007669"/>
    <property type="project" value="TreeGrafter"/>
</dbReference>
<dbReference type="EnsemblMetazoa" id="CLYHEMT016402.1">
    <property type="protein sequence ID" value="CLYHEMP016402.1"/>
    <property type="gene ID" value="CLYHEMG016402"/>
</dbReference>
<dbReference type="InterPro" id="IPR007808">
    <property type="entry name" value="Elf1"/>
</dbReference>
<comment type="subcellular location">
    <subcellularLocation>
        <location evidence="1 6">Nucleus</location>
    </subcellularLocation>
</comment>
<dbReference type="SUPFAM" id="SSF57783">
    <property type="entry name" value="Zinc beta-ribbon"/>
    <property type="match status" value="1"/>
</dbReference>
<dbReference type="FunFam" id="2.20.25.190:FF:000002">
    <property type="entry name" value="Transcription elongation factor 1 homolog"/>
    <property type="match status" value="1"/>
</dbReference>
<evidence type="ECO:0000256" key="6">
    <source>
        <dbReference type="RuleBase" id="RU364033"/>
    </source>
</evidence>
<proteinExistence type="inferred from homology"/>
<dbReference type="OrthoDB" id="445983at2759"/>
<dbReference type="Pfam" id="PF05129">
    <property type="entry name" value="Zn_ribbon_Elf1"/>
    <property type="match status" value="1"/>
</dbReference>
<keyword evidence="8" id="KW-1185">Reference proteome</keyword>
<name>A0A7M5X1Q9_9CNID</name>
<dbReference type="Gene3D" id="2.20.25.190">
    <property type="match status" value="1"/>
</dbReference>
<dbReference type="PANTHER" id="PTHR20934:SF0">
    <property type="entry name" value="TRANSCRIPTION ELONGATION FACTOR 1 HOMOLOG"/>
    <property type="match status" value="1"/>
</dbReference>
<evidence type="ECO:0000313" key="7">
    <source>
        <dbReference type="EnsemblMetazoa" id="CLYHEMP016402.1"/>
    </source>
</evidence>
<evidence type="ECO:0000313" key="8">
    <source>
        <dbReference type="Proteomes" id="UP000594262"/>
    </source>
</evidence>
<keyword evidence="6" id="KW-0863">Zinc-finger</keyword>
<keyword evidence="6" id="KW-0805">Transcription regulation</keyword>
<protein>
    <recommendedName>
        <fullName evidence="3 6">Transcription elongation factor 1 homolog</fullName>
    </recommendedName>
</protein>